<protein>
    <submittedName>
        <fullName evidence="8">GAF sensor protein</fullName>
    </submittedName>
</protein>
<dbReference type="InterPro" id="IPR003018">
    <property type="entry name" value="GAF"/>
</dbReference>
<evidence type="ECO:0000256" key="1">
    <source>
        <dbReference type="ARBA" id="ARBA00004141"/>
    </source>
</evidence>
<evidence type="ECO:0000313" key="8">
    <source>
        <dbReference type="EMBL" id="OOV80611.1"/>
    </source>
</evidence>
<feature type="transmembrane region" description="Helical" evidence="6">
    <location>
        <begin position="285"/>
        <end position="303"/>
    </location>
</feature>
<keyword evidence="5 6" id="KW-0472">Membrane</keyword>
<comment type="subcellular location">
    <subcellularLocation>
        <location evidence="1">Membrane</location>
        <topology evidence="1">Multi-pass membrane protein</topology>
    </subcellularLocation>
</comment>
<dbReference type="EMBL" id="MVKX01000009">
    <property type="protein sequence ID" value="OOV80611.1"/>
    <property type="molecule type" value="Genomic_DNA"/>
</dbReference>
<feature type="transmembrane region" description="Helical" evidence="6">
    <location>
        <begin position="9"/>
        <end position="27"/>
    </location>
</feature>
<dbReference type="Pfam" id="PF01594">
    <property type="entry name" value="AI-2E_transport"/>
    <property type="match status" value="1"/>
</dbReference>
<proteinExistence type="inferred from homology"/>
<evidence type="ECO:0000256" key="6">
    <source>
        <dbReference type="SAM" id="Phobius"/>
    </source>
</evidence>
<feature type="transmembrane region" description="Helical" evidence="6">
    <location>
        <begin position="166"/>
        <end position="185"/>
    </location>
</feature>
<name>A0A1T1GSM7_9GAMM</name>
<dbReference type="SMART" id="SM00065">
    <property type="entry name" value="GAF"/>
    <property type="match status" value="1"/>
</dbReference>
<evidence type="ECO:0000313" key="9">
    <source>
        <dbReference type="Proteomes" id="UP000191160"/>
    </source>
</evidence>
<reference evidence="8 9" key="1">
    <citation type="submission" date="2017-02" db="EMBL/GenBank/DDBJ databases">
        <title>Acinetobacter sp. ANC 4945, whole genome shotgun sequencing project.</title>
        <authorList>
            <person name="Radolfova-Krizova L."/>
            <person name="Al Atrouni A."/>
            <person name="Nemec A."/>
        </authorList>
    </citation>
    <scope>NUCLEOTIDE SEQUENCE [LARGE SCALE GENOMIC DNA]</scope>
    <source>
        <strain evidence="8 9">ANC 4945</strain>
    </source>
</reference>
<feature type="transmembrane region" description="Helical" evidence="6">
    <location>
        <begin position="228"/>
        <end position="252"/>
    </location>
</feature>
<feature type="domain" description="GAF" evidence="7">
    <location>
        <begin position="622"/>
        <end position="765"/>
    </location>
</feature>
<feature type="transmembrane region" description="Helical" evidence="6">
    <location>
        <begin position="258"/>
        <end position="278"/>
    </location>
</feature>
<dbReference type="InterPro" id="IPR002549">
    <property type="entry name" value="AI-2E-like"/>
</dbReference>
<evidence type="ECO:0000256" key="4">
    <source>
        <dbReference type="ARBA" id="ARBA00022989"/>
    </source>
</evidence>
<feature type="transmembrane region" description="Helical" evidence="6">
    <location>
        <begin position="33"/>
        <end position="51"/>
    </location>
</feature>
<dbReference type="GO" id="GO:0016020">
    <property type="term" value="C:membrane"/>
    <property type="evidence" value="ECO:0007669"/>
    <property type="project" value="UniProtKB-SubCell"/>
</dbReference>
<dbReference type="InterPro" id="IPR029016">
    <property type="entry name" value="GAF-like_dom_sf"/>
</dbReference>
<dbReference type="Pfam" id="PF01590">
    <property type="entry name" value="GAF"/>
    <property type="match status" value="1"/>
</dbReference>
<feature type="transmembrane region" description="Helical" evidence="6">
    <location>
        <begin position="315"/>
        <end position="337"/>
    </location>
</feature>
<dbReference type="Gene3D" id="3.30.450.40">
    <property type="match status" value="1"/>
</dbReference>
<evidence type="ECO:0000259" key="7">
    <source>
        <dbReference type="SMART" id="SM00065"/>
    </source>
</evidence>
<dbReference type="SUPFAM" id="SSF55781">
    <property type="entry name" value="GAF domain-like"/>
    <property type="match status" value="1"/>
</dbReference>
<comment type="similarity">
    <text evidence="2">Belongs to the autoinducer-2 exporter (AI-2E) (TC 2.A.86) family.</text>
</comment>
<sequence>MPPADLHKVIRITAGFIIGSLLIAALYLGKDIFIPLALAILLAFLVDPLVMKLRGWGLPQMPSIFIVVGLALAILSGAASYLGYQLGQLSQELPQYQGTIQKKMDSIRQFARGPSVWDGAKTTIDTVENSIDDVVPEEKNPKVQQVEVVGQQQTTAEAVMAWSERVLNPLATAGIVFLFVILILVNRKDLHDRFLKLLGGNLNIGTDALDEAANRIGKYLRMQLMVNVTYGIPMALGLWFIGVPAAIMWGMVAIVMRFVPYVGPMISAIFPIALAFAVDPTWNMVLWTVGLILLLELVSNNIIEPWLYGESTGLSTLAIIIAAMFWTAVWGPIGLILSTPLTACLLVLSSYVPSLGFIKTLIGSTPALAPHERFYQRLVADDVQDAMDVAQAFIAEKLPKDATDEIKARRVNAFYAKVAIPAIRIFSSGHNTEASAEHRLRLHQGLKLFNHSFQRAYPVAQQDQKAAVLCIGARWEIDVQVSAMLAHGLSLSGIPAQAFSDVLIQNQHQSMDDIQEDIQIVCISIFHTAPEAQIRLLSHVFKAQFPDKKLIFALWSCDEISQLDAIKENFTVDAVVNNMNDLLLTIEAFQLKQGESWLDEPDPSVEAQRLKALEELNVLDERNLPIFEQYIEEARQAFDVKYAQISWVKQDWVYTPGSPLAQATEQPMQIRQSKQDSICSHLVYQNERLIIEDLQRDPRFAHLPELMHNRIRFYAGVALRDRNGVALGSFCVLDRQPNQMTDDDMSLLKGLAADLMNTLSDENVKRKKCEEIQQLNDSSS</sequence>
<accession>A0A1T1GSM7</accession>
<feature type="transmembrane region" description="Helical" evidence="6">
    <location>
        <begin position="63"/>
        <end position="84"/>
    </location>
</feature>
<evidence type="ECO:0000256" key="5">
    <source>
        <dbReference type="ARBA" id="ARBA00023136"/>
    </source>
</evidence>
<dbReference type="AlphaFoldDB" id="A0A1T1GSM7"/>
<dbReference type="PANTHER" id="PTHR43102:SF2">
    <property type="entry name" value="GAF DOMAIN-CONTAINING PROTEIN"/>
    <property type="match status" value="1"/>
</dbReference>
<evidence type="ECO:0000256" key="3">
    <source>
        <dbReference type="ARBA" id="ARBA00022692"/>
    </source>
</evidence>
<dbReference type="PANTHER" id="PTHR43102">
    <property type="entry name" value="SLR1143 PROTEIN"/>
    <property type="match status" value="1"/>
</dbReference>
<feature type="transmembrane region" description="Helical" evidence="6">
    <location>
        <begin position="344"/>
        <end position="362"/>
    </location>
</feature>
<dbReference type="Proteomes" id="UP000191160">
    <property type="component" value="Unassembled WGS sequence"/>
</dbReference>
<comment type="caution">
    <text evidence="8">The sequence shown here is derived from an EMBL/GenBank/DDBJ whole genome shotgun (WGS) entry which is preliminary data.</text>
</comment>
<evidence type="ECO:0000256" key="2">
    <source>
        <dbReference type="ARBA" id="ARBA00009773"/>
    </source>
</evidence>
<keyword evidence="3 6" id="KW-0812">Transmembrane</keyword>
<organism evidence="8 9">
    <name type="scientific">Acinetobacter amyesii</name>
    <dbReference type="NCBI Taxonomy" id="2942470"/>
    <lineage>
        <taxon>Bacteria</taxon>
        <taxon>Pseudomonadati</taxon>
        <taxon>Pseudomonadota</taxon>
        <taxon>Gammaproteobacteria</taxon>
        <taxon>Moraxellales</taxon>
        <taxon>Moraxellaceae</taxon>
        <taxon>Acinetobacter</taxon>
    </lineage>
</organism>
<gene>
    <name evidence="8" type="ORF">B1202_13430</name>
</gene>
<keyword evidence="9" id="KW-1185">Reference proteome</keyword>
<keyword evidence="4 6" id="KW-1133">Transmembrane helix</keyword>